<evidence type="ECO:0000313" key="10">
    <source>
        <dbReference type="Proteomes" id="UP000749559"/>
    </source>
</evidence>
<keyword evidence="3 7" id="KW-1015">Disulfide bond</keyword>
<evidence type="ECO:0000256" key="4">
    <source>
        <dbReference type="ARBA" id="ARBA00023180"/>
    </source>
</evidence>
<organism evidence="9 10">
    <name type="scientific">Owenia fusiformis</name>
    <name type="common">Polychaete worm</name>
    <dbReference type="NCBI Taxonomy" id="6347"/>
    <lineage>
        <taxon>Eukaryota</taxon>
        <taxon>Metazoa</taxon>
        <taxon>Spiralia</taxon>
        <taxon>Lophotrochozoa</taxon>
        <taxon>Annelida</taxon>
        <taxon>Polychaeta</taxon>
        <taxon>Sedentaria</taxon>
        <taxon>Canalipalpata</taxon>
        <taxon>Sabellida</taxon>
        <taxon>Oweniida</taxon>
        <taxon>Oweniidae</taxon>
        <taxon>Owenia</taxon>
    </lineage>
</organism>
<keyword evidence="6 8" id="KW-0479">Metal-binding</keyword>
<feature type="binding site" evidence="6">
    <location>
        <position position="115"/>
    </location>
    <ligand>
        <name>Ca(2+)</name>
        <dbReference type="ChEBI" id="CHEBI:29108"/>
        <label>1</label>
        <note>catalytic</note>
    </ligand>
</feature>
<feature type="binding site" evidence="6">
    <location>
        <position position="51"/>
    </location>
    <ligand>
        <name>Ca(2+)</name>
        <dbReference type="ChEBI" id="CHEBI:29108"/>
        <label>1</label>
        <note>catalytic</note>
    </ligand>
</feature>
<dbReference type="OrthoDB" id="423498at2759"/>
<evidence type="ECO:0000256" key="3">
    <source>
        <dbReference type="ARBA" id="ARBA00023157"/>
    </source>
</evidence>
<feature type="disulfide bond" description="In form B" evidence="7">
    <location>
        <begin position="39"/>
        <end position="361"/>
    </location>
</feature>
<evidence type="ECO:0000256" key="6">
    <source>
        <dbReference type="PIRSR" id="PIRSR602640-2"/>
    </source>
</evidence>
<feature type="binding site" evidence="6">
    <location>
        <position position="168"/>
    </location>
    <ligand>
        <name>Ca(2+)</name>
        <dbReference type="ChEBI" id="CHEBI:29108"/>
        <label>1</label>
        <note>catalytic</note>
    </ligand>
</feature>
<dbReference type="PANTHER" id="PTHR11799:SF12">
    <property type="entry name" value="PARAOXONASE-RELATED"/>
    <property type="match status" value="1"/>
</dbReference>
<reference evidence="9" key="1">
    <citation type="submission" date="2022-03" db="EMBL/GenBank/DDBJ databases">
        <authorList>
            <person name="Martin C."/>
        </authorList>
    </citation>
    <scope>NUCLEOTIDE SEQUENCE</scope>
</reference>
<dbReference type="InterPro" id="IPR002640">
    <property type="entry name" value="Arylesterase"/>
</dbReference>
<dbReference type="InterPro" id="IPR011042">
    <property type="entry name" value="6-blade_b-propeller_TolB-like"/>
</dbReference>
<comment type="catalytic activity">
    <reaction evidence="8">
        <text>a phenyl acetate + H2O = a phenol + acetate + H(+)</text>
        <dbReference type="Rhea" id="RHEA:17309"/>
        <dbReference type="ChEBI" id="CHEBI:15377"/>
        <dbReference type="ChEBI" id="CHEBI:15378"/>
        <dbReference type="ChEBI" id="CHEBI:30089"/>
        <dbReference type="ChEBI" id="CHEBI:33853"/>
        <dbReference type="ChEBI" id="CHEBI:140310"/>
        <dbReference type="EC" id="3.1.1.2"/>
    </reaction>
</comment>
<feature type="binding site" evidence="6">
    <location>
        <position position="169"/>
    </location>
    <ligand>
        <name>Ca(2+)</name>
        <dbReference type="ChEBI" id="CHEBI:29108"/>
        <label>2</label>
    </ligand>
</feature>
<dbReference type="InterPro" id="IPR051288">
    <property type="entry name" value="Serum_paraoxonase/arylesterase"/>
</dbReference>
<comment type="caution">
    <text evidence="9">The sequence shown here is derived from an EMBL/GenBank/DDBJ whole genome shotgun (WGS) entry which is preliminary data.</text>
</comment>
<evidence type="ECO:0000256" key="2">
    <source>
        <dbReference type="ARBA" id="ARBA00022801"/>
    </source>
</evidence>
<dbReference type="AlphaFoldDB" id="A0A8J1UM00"/>
<evidence type="ECO:0000313" key="9">
    <source>
        <dbReference type="EMBL" id="CAH1793605.1"/>
    </source>
</evidence>
<dbReference type="EC" id="3.1.1.2" evidence="8"/>
<name>A0A8J1UM00_OWEFU</name>
<evidence type="ECO:0000256" key="1">
    <source>
        <dbReference type="ARBA" id="ARBA00008595"/>
    </source>
</evidence>
<feature type="binding site" evidence="6">
    <location>
        <position position="50"/>
    </location>
    <ligand>
        <name>Ca(2+)</name>
        <dbReference type="ChEBI" id="CHEBI:29108"/>
        <label>1</label>
        <note>catalytic</note>
    </ligand>
</feature>
<dbReference type="SUPFAM" id="SSF63829">
    <property type="entry name" value="Calcium-dependent phosphotriesterase"/>
    <property type="match status" value="1"/>
</dbReference>
<evidence type="ECO:0000256" key="8">
    <source>
        <dbReference type="RuleBase" id="RU368025"/>
    </source>
</evidence>
<comment type="similarity">
    <text evidence="1 8">Belongs to the paraoxonase family.</text>
</comment>
<dbReference type="Pfam" id="PF01731">
    <property type="entry name" value="Arylesterase"/>
    <property type="match status" value="1"/>
</dbReference>
<dbReference type="Proteomes" id="UP000749559">
    <property type="component" value="Unassembled WGS sequence"/>
</dbReference>
<feature type="binding site" evidence="6">
    <location>
        <position position="270"/>
    </location>
    <ligand>
        <name>Ca(2+)</name>
        <dbReference type="ChEBI" id="CHEBI:29108"/>
        <label>1</label>
        <note>catalytic</note>
    </ligand>
</feature>
<dbReference type="GO" id="GO:0046872">
    <property type="term" value="F:metal ion binding"/>
    <property type="evidence" value="ECO:0007669"/>
    <property type="project" value="UniProtKB-KW"/>
</dbReference>
<dbReference type="PANTHER" id="PTHR11799">
    <property type="entry name" value="PARAOXONASE"/>
    <property type="match status" value="1"/>
</dbReference>
<feature type="binding site" evidence="6">
    <location>
        <position position="225"/>
    </location>
    <ligand>
        <name>Ca(2+)</name>
        <dbReference type="ChEBI" id="CHEBI:29108"/>
        <label>1</label>
        <note>catalytic</note>
    </ligand>
</feature>
<feature type="active site" description="Proton acceptor" evidence="5">
    <location>
        <position position="113"/>
    </location>
</feature>
<dbReference type="Gene3D" id="2.120.10.30">
    <property type="entry name" value="TolB, C-terminal domain"/>
    <property type="match status" value="1"/>
</dbReference>
<comment type="cofactor">
    <cofactor evidence="6 8">
        <name>Ca(2+)</name>
        <dbReference type="ChEBI" id="CHEBI:29108"/>
    </cofactor>
    <text evidence="6 8">Binds 2 calcium ions per subunit.</text>
</comment>
<keyword evidence="4 8" id="KW-0325">Glycoprotein</keyword>
<gene>
    <name evidence="9" type="ORF">OFUS_LOCUS18434</name>
</gene>
<evidence type="ECO:0000256" key="5">
    <source>
        <dbReference type="PIRSR" id="PIRSR602640-1"/>
    </source>
</evidence>
<dbReference type="PRINTS" id="PR01785">
    <property type="entry name" value="PARAOXONASE"/>
</dbReference>
<proteinExistence type="inferred from homology"/>
<dbReference type="EMBL" id="CAIIXF020000009">
    <property type="protein sequence ID" value="CAH1793605.1"/>
    <property type="molecule type" value="Genomic_DNA"/>
</dbReference>
<keyword evidence="10" id="KW-1185">Reference proteome</keyword>
<keyword evidence="2 8" id="KW-0378">Hydrolase</keyword>
<dbReference type="GO" id="GO:0004064">
    <property type="term" value="F:arylesterase activity"/>
    <property type="evidence" value="ECO:0007669"/>
    <property type="project" value="UniProtKB-UniRule"/>
</dbReference>
<evidence type="ECO:0000256" key="7">
    <source>
        <dbReference type="PIRSR" id="PIRSR602640-3"/>
    </source>
</evidence>
<feature type="binding site" evidence="6">
    <location>
        <position position="271"/>
    </location>
    <ligand>
        <name>Ca(2+)</name>
        <dbReference type="ChEBI" id="CHEBI:29108"/>
        <label>1</label>
        <note>catalytic</note>
    </ligand>
</feature>
<keyword evidence="6 8" id="KW-0106">Calcium</keyword>
<sequence>MLMKLTIVAVLGILASRLALLVRLLGFHKHVYNHRPGPCRVVPGIGEGSEDIQTLSDGLAIISGGLKSFDDPYGIPDNINGSIYLFDFKNPEANVKELTIKGDAFNKRSFNPHGISAYEDHKSGRVYLFVVNHPPGGDQIEKFTFDRKSTILTHVKTIKHEAFTAMLNDIVAIDETHLYATMPVYVKGKIVIPSMFLYLRLGLVLHINMDEETVETVGSGYMMPNGINASPDKRHIYLSNMGDRNIVILERNSDFSLTEVKTIELYSAIDNIDVDSSTGDLWLGDIAIFHKAMAYISGPNNKDPGVKPPARVLQVKMSGNTEPKDITDVFVDDELILTGSVANRYKNAMLVGSVNHNMVYCQLQTI</sequence>
<protein>
    <recommendedName>
        <fullName evidence="8">Paraoxonase</fullName>
        <ecNumber evidence="8">3.1.1.2</ecNumber>
    </recommendedName>
</protein>
<accession>A0A8J1UM00</accession>